<keyword evidence="1" id="KW-0812">Transmembrane</keyword>
<name>A0ABS6Z4E1_9ACTN</name>
<dbReference type="RefSeq" id="WP_219667069.1">
    <property type="nucleotide sequence ID" value="NZ_WTFF01000066.1"/>
</dbReference>
<evidence type="ECO:0000313" key="3">
    <source>
        <dbReference type="Proteomes" id="UP000812013"/>
    </source>
</evidence>
<keyword evidence="1" id="KW-0472">Membrane</keyword>
<keyword evidence="3" id="KW-1185">Reference proteome</keyword>
<organism evidence="2 3">
    <name type="scientific">Streptomyces bambusae</name>
    <dbReference type="NCBI Taxonomy" id="1550616"/>
    <lineage>
        <taxon>Bacteria</taxon>
        <taxon>Bacillati</taxon>
        <taxon>Actinomycetota</taxon>
        <taxon>Actinomycetes</taxon>
        <taxon>Kitasatosporales</taxon>
        <taxon>Streptomycetaceae</taxon>
        <taxon>Streptomyces</taxon>
    </lineage>
</organism>
<keyword evidence="1" id="KW-1133">Transmembrane helix</keyword>
<reference evidence="2 3" key="1">
    <citation type="submission" date="2019-12" db="EMBL/GenBank/DDBJ databases">
        <title>Genome sequence of Streptomyces bambusae.</title>
        <authorList>
            <person name="Bansal K."/>
            <person name="Choksket S."/>
            <person name="Korpole S."/>
            <person name="Patil P.B."/>
        </authorList>
    </citation>
    <scope>NUCLEOTIDE SEQUENCE [LARGE SCALE GENOMIC DNA]</scope>
    <source>
        <strain evidence="2 3">SK60</strain>
    </source>
</reference>
<sequence length="61" mass="6322">MLWLLIMILFSLVVALSAGLLESLAGAALPTVLRSGAAGFATSVGLCLGAVPAVRELRKRR</sequence>
<protein>
    <submittedName>
        <fullName evidence="2">Uncharacterized protein</fullName>
    </submittedName>
</protein>
<dbReference type="Proteomes" id="UP000812013">
    <property type="component" value="Unassembled WGS sequence"/>
</dbReference>
<proteinExistence type="predicted"/>
<evidence type="ECO:0000313" key="2">
    <source>
        <dbReference type="EMBL" id="MBW5482625.1"/>
    </source>
</evidence>
<dbReference type="EMBL" id="WTFF01000066">
    <property type="protein sequence ID" value="MBW5482625.1"/>
    <property type="molecule type" value="Genomic_DNA"/>
</dbReference>
<comment type="caution">
    <text evidence="2">The sequence shown here is derived from an EMBL/GenBank/DDBJ whole genome shotgun (WGS) entry which is preliminary data.</text>
</comment>
<accession>A0ABS6Z4E1</accession>
<evidence type="ECO:0000256" key="1">
    <source>
        <dbReference type="SAM" id="Phobius"/>
    </source>
</evidence>
<gene>
    <name evidence="2" type="ORF">GPJ59_12185</name>
</gene>
<feature type="transmembrane region" description="Helical" evidence="1">
    <location>
        <begin position="37"/>
        <end position="54"/>
    </location>
</feature>